<protein>
    <submittedName>
        <fullName evidence="1">Uncharacterized protein</fullName>
    </submittedName>
</protein>
<keyword evidence="2" id="KW-1185">Reference proteome</keyword>
<dbReference type="RefSeq" id="WP_219930116.1">
    <property type="nucleotide sequence ID" value="NZ_BDUD01000001.1"/>
</dbReference>
<dbReference type="AlphaFoldDB" id="A0A2R5FJM5"/>
<sequence>MAATRSIVTSMGFFIEDLLLTSSDTVEKAPNKSGWDLVKTTSNGEKFWLQIRVVRK</sequence>
<dbReference type="Proteomes" id="UP000245124">
    <property type="component" value="Unassembled WGS sequence"/>
</dbReference>
<comment type="caution">
    <text evidence="1">The sequence shown here is derived from an EMBL/GenBank/DDBJ whole genome shotgun (WGS) entry which is preliminary data.</text>
</comment>
<dbReference type="EMBL" id="BDUD01000001">
    <property type="protein sequence ID" value="GBG18957.1"/>
    <property type="molecule type" value="Genomic_DNA"/>
</dbReference>
<reference evidence="1 2" key="1">
    <citation type="submission" date="2017-06" db="EMBL/GenBank/DDBJ databases">
        <title>Genome sequencing of cyanobaciteial culture collection at National Institute for Environmental Studies (NIES).</title>
        <authorList>
            <person name="Hirose Y."/>
            <person name="Shimura Y."/>
            <person name="Fujisawa T."/>
            <person name="Nakamura Y."/>
            <person name="Kawachi M."/>
        </authorList>
    </citation>
    <scope>NUCLEOTIDE SEQUENCE [LARGE SCALE GENOMIC DNA]</scope>
    <source>
        <strain evidence="1 2">NIES-4072</strain>
    </source>
</reference>
<proteinExistence type="predicted"/>
<organism evidence="1 2">
    <name type="scientific">Nostoc commune NIES-4072</name>
    <dbReference type="NCBI Taxonomy" id="2005467"/>
    <lineage>
        <taxon>Bacteria</taxon>
        <taxon>Bacillati</taxon>
        <taxon>Cyanobacteriota</taxon>
        <taxon>Cyanophyceae</taxon>
        <taxon>Nostocales</taxon>
        <taxon>Nostocaceae</taxon>
        <taxon>Nostoc</taxon>
    </lineage>
</organism>
<gene>
    <name evidence="1" type="ORF">NIES4072_26220</name>
</gene>
<evidence type="ECO:0000313" key="1">
    <source>
        <dbReference type="EMBL" id="GBG18957.1"/>
    </source>
</evidence>
<name>A0A2R5FJM5_NOSCO</name>
<evidence type="ECO:0000313" key="2">
    <source>
        <dbReference type="Proteomes" id="UP000245124"/>
    </source>
</evidence>
<accession>A0A2R5FJM5</accession>